<proteinExistence type="predicted"/>
<keyword evidence="1" id="KW-0812">Transmembrane</keyword>
<feature type="transmembrane region" description="Helical" evidence="1">
    <location>
        <begin position="107"/>
        <end position="127"/>
    </location>
</feature>
<keyword evidence="1" id="KW-0472">Membrane</keyword>
<reference evidence="2 3" key="1">
    <citation type="submission" date="2020-02" db="EMBL/GenBank/DDBJ databases">
        <title>Whole-genome analyses of novel actinobacteria.</title>
        <authorList>
            <person name="Sahin N."/>
        </authorList>
    </citation>
    <scope>NUCLEOTIDE SEQUENCE [LARGE SCALE GENOMIC DNA]</scope>
    <source>
        <strain evidence="2 3">KC13</strain>
    </source>
</reference>
<evidence type="ECO:0000256" key="1">
    <source>
        <dbReference type="SAM" id="Phobius"/>
    </source>
</evidence>
<evidence type="ECO:0000313" key="3">
    <source>
        <dbReference type="Proteomes" id="UP000483261"/>
    </source>
</evidence>
<dbReference type="PANTHER" id="PTHR38446:SF1">
    <property type="entry name" value="BLL0914 PROTEIN"/>
    <property type="match status" value="1"/>
</dbReference>
<accession>A0A6M1QY38</accession>
<evidence type="ECO:0000313" key="2">
    <source>
        <dbReference type="EMBL" id="NGN94925.1"/>
    </source>
</evidence>
<keyword evidence="1" id="KW-1133">Transmembrane helix</keyword>
<protein>
    <submittedName>
        <fullName evidence="2">DUF1304 domain-containing protein</fullName>
    </submittedName>
</protein>
<organism evidence="2 3">
    <name type="scientific">Nocardioides turkmenicus</name>
    <dbReference type="NCBI Taxonomy" id="2711220"/>
    <lineage>
        <taxon>Bacteria</taxon>
        <taxon>Bacillati</taxon>
        <taxon>Actinomycetota</taxon>
        <taxon>Actinomycetes</taxon>
        <taxon>Propionibacteriales</taxon>
        <taxon>Nocardioidaceae</taxon>
        <taxon>Nocardioides</taxon>
    </lineage>
</organism>
<dbReference type="AlphaFoldDB" id="A0A6M1QY38"/>
<keyword evidence="3" id="KW-1185">Reference proteome</keyword>
<dbReference type="EMBL" id="JAALAA010000018">
    <property type="protein sequence ID" value="NGN94925.1"/>
    <property type="molecule type" value="Genomic_DNA"/>
</dbReference>
<dbReference type="Proteomes" id="UP000483261">
    <property type="component" value="Unassembled WGS sequence"/>
</dbReference>
<name>A0A6M1QY38_9ACTN</name>
<sequence length="128" mass="12852">MIAVALVLAGIAALVHVYIFVMESLTWTSAKTRAVFGTSAEEAEATKELAYNQGFYNLFLAIVTAVGIVLVAVGSDAAGTALVFAGAGSMAAAAAVLLVSSPDKRGAALKQGVIPLLAVLAMLVGSLA</sequence>
<feature type="transmembrane region" description="Helical" evidence="1">
    <location>
        <begin position="55"/>
        <end position="74"/>
    </location>
</feature>
<feature type="transmembrane region" description="Helical" evidence="1">
    <location>
        <begin position="81"/>
        <end position="101"/>
    </location>
</feature>
<comment type="caution">
    <text evidence="2">The sequence shown here is derived from an EMBL/GenBank/DDBJ whole genome shotgun (WGS) entry which is preliminary data.</text>
</comment>
<dbReference type="InterPro" id="IPR009732">
    <property type="entry name" value="DUF1304"/>
</dbReference>
<dbReference type="PANTHER" id="PTHR38446">
    <property type="entry name" value="BLL0914 PROTEIN"/>
    <property type="match status" value="1"/>
</dbReference>
<dbReference type="Pfam" id="PF06993">
    <property type="entry name" value="DUF1304"/>
    <property type="match status" value="1"/>
</dbReference>
<gene>
    <name evidence="2" type="ORF">G5C66_19565</name>
</gene>